<gene>
    <name evidence="7 9" type="primary">recO</name>
    <name evidence="9" type="ORF">PQU92_01415</name>
</gene>
<keyword evidence="4 7" id="KW-0233">DNA recombination</keyword>
<evidence type="ECO:0000256" key="6">
    <source>
        <dbReference type="ARBA" id="ARBA00033409"/>
    </source>
</evidence>
<evidence type="ECO:0000259" key="8">
    <source>
        <dbReference type="Pfam" id="PF11967"/>
    </source>
</evidence>
<evidence type="ECO:0000256" key="3">
    <source>
        <dbReference type="ARBA" id="ARBA00022763"/>
    </source>
</evidence>
<feature type="domain" description="DNA replication/recombination mediator RecO N-terminal" evidence="8">
    <location>
        <begin position="1"/>
        <end position="69"/>
    </location>
</feature>
<evidence type="ECO:0000313" key="10">
    <source>
        <dbReference type="Proteomes" id="UP001214854"/>
    </source>
</evidence>
<dbReference type="EMBL" id="JAQQKX010000001">
    <property type="protein sequence ID" value="MDC7681915.1"/>
    <property type="molecule type" value="Genomic_DNA"/>
</dbReference>
<keyword evidence="5 7" id="KW-0234">DNA repair</keyword>
<evidence type="ECO:0000256" key="4">
    <source>
        <dbReference type="ARBA" id="ARBA00023172"/>
    </source>
</evidence>
<dbReference type="SUPFAM" id="SSF57863">
    <property type="entry name" value="ArfGap/RecO-like zinc finger"/>
    <property type="match status" value="1"/>
</dbReference>
<dbReference type="InterPro" id="IPR022572">
    <property type="entry name" value="DNA_rep/recomb_RecO_N"/>
</dbReference>
<dbReference type="PANTHER" id="PTHR33991">
    <property type="entry name" value="DNA REPAIR PROTEIN RECO"/>
    <property type="match status" value="1"/>
</dbReference>
<keyword evidence="3 7" id="KW-0227">DNA damage</keyword>
<evidence type="ECO:0000313" key="9">
    <source>
        <dbReference type="EMBL" id="MDC7681915.1"/>
    </source>
</evidence>
<protein>
    <recommendedName>
        <fullName evidence="2 7">DNA repair protein RecO</fullName>
    </recommendedName>
    <alternativeName>
        <fullName evidence="6 7">Recombination protein O</fullName>
    </alternativeName>
</protein>
<sequence>MQFEDDAFVLSARSHGETGAVINVLTREHGHVAAYVAGGASRRIKPYLQPASHVRIAYRTRTSEQLGSATIEPLDEGAAQVFDDPVALLGVQCACVMTRAVLPEREAFPGAYHGFEALMNAFQVPAIWPYIYIRFEAGLLEAVGYGLDLSACAVTGARDDLIYVSPKSARAVSRKAGLPYADKLLALPMFLLSSQGGLSADDLRKGFDLTGFFLERHIFHPLDRPLPEIRTRLMDAVRES</sequence>
<evidence type="ECO:0000256" key="5">
    <source>
        <dbReference type="ARBA" id="ARBA00023204"/>
    </source>
</evidence>
<dbReference type="Gene3D" id="1.20.1440.120">
    <property type="entry name" value="Recombination protein O, C-terminal domain"/>
    <property type="match status" value="1"/>
</dbReference>
<dbReference type="NCBIfam" id="TIGR00613">
    <property type="entry name" value="reco"/>
    <property type="match status" value="1"/>
</dbReference>
<dbReference type="InterPro" id="IPR003717">
    <property type="entry name" value="RecO"/>
</dbReference>
<comment type="similarity">
    <text evidence="1 7">Belongs to the RecO family.</text>
</comment>
<dbReference type="InterPro" id="IPR042242">
    <property type="entry name" value="RecO_C"/>
</dbReference>
<evidence type="ECO:0000256" key="1">
    <source>
        <dbReference type="ARBA" id="ARBA00007452"/>
    </source>
</evidence>
<dbReference type="InterPro" id="IPR012340">
    <property type="entry name" value="NA-bd_OB-fold"/>
</dbReference>
<name>A0ABT5HPC0_9CAUL</name>
<comment type="function">
    <text evidence="7">Involved in DNA repair and RecF pathway recombination.</text>
</comment>
<dbReference type="Pfam" id="PF02565">
    <property type="entry name" value="RecO_C"/>
    <property type="match status" value="1"/>
</dbReference>
<dbReference type="PANTHER" id="PTHR33991:SF1">
    <property type="entry name" value="DNA REPAIR PROTEIN RECO"/>
    <property type="match status" value="1"/>
</dbReference>
<reference evidence="9 10" key="1">
    <citation type="submission" date="2023-01" db="EMBL/GenBank/DDBJ databases">
        <title>Novel species of the genus Asticcacaulis isolated from rivers.</title>
        <authorList>
            <person name="Lu H."/>
        </authorList>
    </citation>
    <scope>NUCLEOTIDE SEQUENCE [LARGE SCALE GENOMIC DNA]</scope>
    <source>
        <strain evidence="9 10">BYS171W</strain>
    </source>
</reference>
<organism evidence="9 10">
    <name type="scientific">Asticcacaulis aquaticus</name>
    <dbReference type="NCBI Taxonomy" id="2984212"/>
    <lineage>
        <taxon>Bacteria</taxon>
        <taxon>Pseudomonadati</taxon>
        <taxon>Pseudomonadota</taxon>
        <taxon>Alphaproteobacteria</taxon>
        <taxon>Caulobacterales</taxon>
        <taxon>Caulobacteraceae</taxon>
        <taxon>Asticcacaulis</taxon>
    </lineage>
</organism>
<dbReference type="Proteomes" id="UP001214854">
    <property type="component" value="Unassembled WGS sequence"/>
</dbReference>
<evidence type="ECO:0000256" key="2">
    <source>
        <dbReference type="ARBA" id="ARBA00021310"/>
    </source>
</evidence>
<evidence type="ECO:0000256" key="7">
    <source>
        <dbReference type="HAMAP-Rule" id="MF_00201"/>
    </source>
</evidence>
<dbReference type="Pfam" id="PF11967">
    <property type="entry name" value="RecO_N"/>
    <property type="match status" value="1"/>
</dbReference>
<dbReference type="SUPFAM" id="SSF50249">
    <property type="entry name" value="Nucleic acid-binding proteins"/>
    <property type="match status" value="1"/>
</dbReference>
<dbReference type="HAMAP" id="MF_00201">
    <property type="entry name" value="RecO"/>
    <property type="match status" value="1"/>
</dbReference>
<accession>A0ABT5HPC0</accession>
<dbReference type="InterPro" id="IPR037278">
    <property type="entry name" value="ARFGAP/RecO"/>
</dbReference>
<proteinExistence type="inferred from homology"/>
<dbReference type="Gene3D" id="2.40.50.140">
    <property type="entry name" value="Nucleic acid-binding proteins"/>
    <property type="match status" value="1"/>
</dbReference>
<comment type="caution">
    <text evidence="9">The sequence shown here is derived from an EMBL/GenBank/DDBJ whole genome shotgun (WGS) entry which is preliminary data.</text>
</comment>
<dbReference type="RefSeq" id="WP_272746429.1">
    <property type="nucleotide sequence ID" value="NZ_JAQQKX010000001.1"/>
</dbReference>
<keyword evidence="10" id="KW-1185">Reference proteome</keyword>